<keyword evidence="3" id="KW-1185">Reference proteome</keyword>
<reference evidence="2" key="1">
    <citation type="submission" date="2025-08" db="UniProtKB">
        <authorList>
            <consortium name="Ensembl"/>
        </authorList>
    </citation>
    <scope>IDENTIFICATION</scope>
</reference>
<feature type="domain" description="KRAB" evidence="1">
    <location>
        <begin position="21"/>
        <end position="65"/>
    </location>
</feature>
<dbReference type="Proteomes" id="UP000694562">
    <property type="component" value="Unplaced"/>
</dbReference>
<sequence length="65" mass="7319">MPPPELKPPQPPTCAPSMEPVTFEDVAVYLSRAEWEAIAVRQRDLYCSVMLDNYKLLTSLGNPKL</sequence>
<dbReference type="GO" id="GO:0006355">
    <property type="term" value="P:regulation of DNA-templated transcription"/>
    <property type="evidence" value="ECO:0007669"/>
    <property type="project" value="InterPro"/>
</dbReference>
<accession>A0A8C4XKL2</accession>
<name>A0A8C4XKL2_FALTI</name>
<dbReference type="InterPro" id="IPR001909">
    <property type="entry name" value="KRAB"/>
</dbReference>
<dbReference type="Ensembl" id="ENSFTIT00000003931.1">
    <property type="protein sequence ID" value="ENSFTIP00000003768.1"/>
    <property type="gene ID" value="ENSFTIG00000002592.1"/>
</dbReference>
<evidence type="ECO:0000259" key="1">
    <source>
        <dbReference type="PROSITE" id="PS50805"/>
    </source>
</evidence>
<dbReference type="PROSITE" id="PS50805">
    <property type="entry name" value="KRAB"/>
    <property type="match status" value="1"/>
</dbReference>
<dbReference type="PANTHER" id="PTHR23232">
    <property type="entry name" value="KRAB DOMAIN C2H2 ZINC FINGER"/>
    <property type="match status" value="1"/>
</dbReference>
<dbReference type="SMART" id="SM00349">
    <property type="entry name" value="KRAB"/>
    <property type="match status" value="1"/>
</dbReference>
<dbReference type="Gene3D" id="6.10.140.140">
    <property type="match status" value="1"/>
</dbReference>
<dbReference type="PANTHER" id="PTHR23232:SF163">
    <property type="entry name" value="ZINC FINGER PROTEIN 589"/>
    <property type="match status" value="1"/>
</dbReference>
<reference evidence="2" key="2">
    <citation type="submission" date="2025-09" db="UniProtKB">
        <authorList>
            <consortium name="Ensembl"/>
        </authorList>
    </citation>
    <scope>IDENTIFICATION</scope>
</reference>
<dbReference type="OMA" id="MEGEWAF"/>
<dbReference type="InterPro" id="IPR036051">
    <property type="entry name" value="KRAB_dom_sf"/>
</dbReference>
<dbReference type="AlphaFoldDB" id="A0A8C4XKL2"/>
<dbReference type="InterPro" id="IPR050169">
    <property type="entry name" value="Krueppel_C2H2_ZnF"/>
</dbReference>
<dbReference type="Pfam" id="PF01352">
    <property type="entry name" value="KRAB"/>
    <property type="match status" value="1"/>
</dbReference>
<proteinExistence type="predicted"/>
<evidence type="ECO:0000313" key="2">
    <source>
        <dbReference type="Ensembl" id="ENSFTIP00000003768.1"/>
    </source>
</evidence>
<organism evidence="2 3">
    <name type="scientific">Falco tinnunculus</name>
    <name type="common">Common kestrel</name>
    <dbReference type="NCBI Taxonomy" id="100819"/>
    <lineage>
        <taxon>Eukaryota</taxon>
        <taxon>Metazoa</taxon>
        <taxon>Chordata</taxon>
        <taxon>Craniata</taxon>
        <taxon>Vertebrata</taxon>
        <taxon>Euteleostomi</taxon>
        <taxon>Archelosauria</taxon>
        <taxon>Archosauria</taxon>
        <taxon>Dinosauria</taxon>
        <taxon>Saurischia</taxon>
        <taxon>Theropoda</taxon>
        <taxon>Coelurosauria</taxon>
        <taxon>Aves</taxon>
        <taxon>Neognathae</taxon>
        <taxon>Neoaves</taxon>
        <taxon>Telluraves</taxon>
        <taxon>Australaves</taxon>
        <taxon>Falconiformes</taxon>
        <taxon>Falconidae</taxon>
        <taxon>Falco</taxon>
    </lineage>
</organism>
<protein>
    <recommendedName>
        <fullName evidence="1">KRAB domain-containing protein</fullName>
    </recommendedName>
</protein>
<dbReference type="SUPFAM" id="SSF109640">
    <property type="entry name" value="KRAB domain (Kruppel-associated box)"/>
    <property type="match status" value="1"/>
</dbReference>
<dbReference type="OrthoDB" id="9892686at2759"/>
<dbReference type="CDD" id="cd07765">
    <property type="entry name" value="KRAB_A-box"/>
    <property type="match status" value="1"/>
</dbReference>
<evidence type="ECO:0000313" key="3">
    <source>
        <dbReference type="Proteomes" id="UP000694562"/>
    </source>
</evidence>